<evidence type="ECO:0000256" key="2">
    <source>
        <dbReference type="SAM" id="SignalP"/>
    </source>
</evidence>
<feature type="chain" id="PRO_5043009287" evidence="2">
    <location>
        <begin position="20"/>
        <end position="1044"/>
    </location>
</feature>
<feature type="region of interest" description="Disordered" evidence="1">
    <location>
        <begin position="588"/>
        <end position="615"/>
    </location>
</feature>
<dbReference type="AlphaFoldDB" id="A0AAQ3MDZ4"/>
<reference evidence="3 4" key="1">
    <citation type="submission" date="2023-11" db="EMBL/GenBank/DDBJ databases">
        <title>An acidophilic fungus is an integral part of prey digestion in a carnivorous sundew plant.</title>
        <authorList>
            <person name="Tsai I.J."/>
        </authorList>
    </citation>
    <scope>NUCLEOTIDE SEQUENCE [LARGE SCALE GENOMIC DNA]</scope>
    <source>
        <strain evidence="3">169a</strain>
    </source>
</reference>
<gene>
    <name evidence="3" type="ORF">R9X50_00751500</name>
</gene>
<feature type="compositionally biased region" description="Low complexity" evidence="1">
    <location>
        <begin position="76"/>
        <end position="88"/>
    </location>
</feature>
<feature type="compositionally biased region" description="Polar residues" evidence="1">
    <location>
        <begin position="64"/>
        <end position="75"/>
    </location>
</feature>
<feature type="compositionally biased region" description="Low complexity" evidence="1">
    <location>
        <begin position="53"/>
        <end position="63"/>
    </location>
</feature>
<evidence type="ECO:0000256" key="1">
    <source>
        <dbReference type="SAM" id="MobiDB-lite"/>
    </source>
</evidence>
<accession>A0AAQ3MDZ4</accession>
<feature type="compositionally biased region" description="Low complexity" evidence="1">
    <location>
        <begin position="599"/>
        <end position="611"/>
    </location>
</feature>
<name>A0AAQ3MDZ4_9PEZI</name>
<keyword evidence="4" id="KW-1185">Reference proteome</keyword>
<dbReference type="InterPro" id="IPR011050">
    <property type="entry name" value="Pectin_lyase_fold/virulence"/>
</dbReference>
<sequence length="1044" mass="106006">MLLSYFCFVFSGSFHFTLAELALRASHGPYIRGRDGQNTTSVLLGTGASTTSLSSSSASNSTNHAVDSSSASVSKTDQSTTSTSQTLTDSQTNTLAAIVSSSQNGTSSSGATTQSITTSYIKSTIAFVVHPPPMSAPLGTGPQLSGVNATTTYTGTAPLGTGLTVSASNKTSMASASSCNAAKQEWAANYGQTYVSDSTFTTSTSSISYTVTRSAWTETFLDSPQPFTLCDGYPRLNGSTTITSIDTTPAVTYIKTFVTTTPVSRNVSAPTCTIPPMQCSELSSEYTTSISAYDAYIDAWNSGSRDLPQVPFPTPPICGAAVPANHTSMVLGNAACAVQTASLRLLYWPVETVSGNLCLGNGSTITPTPTIAGSPNTVVYMNTTLTSPTVYMEFKGLWQVDSGDYPISSYQETLLALAPTAVSSRCGKIGGGFGPPMSMNYANLNQPVPAEAYRCQPKCFTNDDLPQLWTRSDYSTFMQYATDNRCSTIWDDYNPALAVPTEFATVFPSAGFEDEYPGLPCTFYLGSVEADGGLFFDPPSALQPVNTIAGPTTPVNAPVSSLTGTPTPNFNSPVGSSDVTIPTPKSLLNDPSSPANSKTTAISAAPASTTPKVAQSTTQGVGDIIASIIGVTQSTTKQDLPANGPATASSAVKSSDLPKSVLTVNGNNGQVVTAVKSSNNIVIGSATVQVGATTVLQGIGTVVAQSSALVVAGNTKSFEAAASSTNPPGRIITVAGSTVTQNSNSQFIIGSQTLAPGGSAITVAGNTISLDSAGSTLIVNGDTQTIVGGGASATGGVFTVNGRTITPDSSAGVTIGGTALQPGSQTVIAGTTFSLDPSGSALVVNGVTQTLQTSPSNPTPGGIFTVGGQTLTENPSSGVIIAGATLLPGSQTVLSGTTFSLDPSGSALIINGVTQTLQTRPNTLPGGIFTFNGETITENPSSNLVISGKTVFPGQSTIISGTTYFLDGSGSTLVVDGSTVVVEGTTQTPQTTSGSAASLGSSASQTSIAGEAQSTGKTGGAKSVKGGSLFVGFMVGFVVVWGWV</sequence>
<feature type="region of interest" description="Disordered" evidence="1">
    <location>
        <begin position="53"/>
        <end position="88"/>
    </location>
</feature>
<evidence type="ECO:0000313" key="4">
    <source>
        <dbReference type="Proteomes" id="UP001303373"/>
    </source>
</evidence>
<dbReference type="Proteomes" id="UP001303373">
    <property type="component" value="Chromosome 13"/>
</dbReference>
<organism evidence="3 4">
    <name type="scientific">Acrodontium crateriforme</name>
    <dbReference type="NCBI Taxonomy" id="150365"/>
    <lineage>
        <taxon>Eukaryota</taxon>
        <taxon>Fungi</taxon>
        <taxon>Dikarya</taxon>
        <taxon>Ascomycota</taxon>
        <taxon>Pezizomycotina</taxon>
        <taxon>Dothideomycetes</taxon>
        <taxon>Dothideomycetidae</taxon>
        <taxon>Mycosphaerellales</taxon>
        <taxon>Teratosphaeriaceae</taxon>
        <taxon>Acrodontium</taxon>
    </lineage>
</organism>
<feature type="compositionally biased region" description="Polar residues" evidence="1">
    <location>
        <begin position="589"/>
        <end position="598"/>
    </location>
</feature>
<proteinExistence type="predicted"/>
<dbReference type="EMBL" id="CP138592">
    <property type="protein sequence ID" value="WPH04622.1"/>
    <property type="molecule type" value="Genomic_DNA"/>
</dbReference>
<evidence type="ECO:0000313" key="3">
    <source>
        <dbReference type="EMBL" id="WPH04622.1"/>
    </source>
</evidence>
<dbReference type="SUPFAM" id="SSF51126">
    <property type="entry name" value="Pectin lyase-like"/>
    <property type="match status" value="1"/>
</dbReference>
<keyword evidence="2" id="KW-0732">Signal</keyword>
<feature type="signal peptide" evidence="2">
    <location>
        <begin position="1"/>
        <end position="19"/>
    </location>
</feature>
<protein>
    <submittedName>
        <fullName evidence="3">Uncharacterized protein</fullName>
    </submittedName>
</protein>